<dbReference type="EMBL" id="UINC01185645">
    <property type="protein sequence ID" value="SVD97459.1"/>
    <property type="molecule type" value="Genomic_DNA"/>
</dbReference>
<reference evidence="1" key="1">
    <citation type="submission" date="2018-05" db="EMBL/GenBank/DDBJ databases">
        <authorList>
            <person name="Lanie J.A."/>
            <person name="Ng W.-L."/>
            <person name="Kazmierczak K.M."/>
            <person name="Andrzejewski T.M."/>
            <person name="Davidsen T.M."/>
            <person name="Wayne K.J."/>
            <person name="Tettelin H."/>
            <person name="Glass J.I."/>
            <person name="Rusch D."/>
            <person name="Podicherti R."/>
            <person name="Tsui H.-C.T."/>
            <person name="Winkler M.E."/>
        </authorList>
    </citation>
    <scope>NUCLEOTIDE SEQUENCE</scope>
</reference>
<sequence>MDLIIVLLKVTFAQLGSCWESFFCDRLWPMFPELYSGAISGKWVVKMIKRIVKAHKPIAAFMLMWALSVGQGLTGQSVV</sequence>
<protein>
    <submittedName>
        <fullName evidence="1">Uncharacterized protein</fullName>
    </submittedName>
</protein>
<dbReference type="AlphaFoldDB" id="A0A382ZQH4"/>
<gene>
    <name evidence="1" type="ORF">METZ01_LOCUS450313</name>
</gene>
<feature type="non-terminal residue" evidence="1">
    <location>
        <position position="79"/>
    </location>
</feature>
<name>A0A382ZQH4_9ZZZZ</name>
<accession>A0A382ZQH4</accession>
<proteinExistence type="predicted"/>
<organism evidence="1">
    <name type="scientific">marine metagenome</name>
    <dbReference type="NCBI Taxonomy" id="408172"/>
    <lineage>
        <taxon>unclassified sequences</taxon>
        <taxon>metagenomes</taxon>
        <taxon>ecological metagenomes</taxon>
    </lineage>
</organism>
<evidence type="ECO:0000313" key="1">
    <source>
        <dbReference type="EMBL" id="SVD97459.1"/>
    </source>
</evidence>